<dbReference type="Pfam" id="PF00072">
    <property type="entry name" value="Response_reg"/>
    <property type="match status" value="1"/>
</dbReference>
<dbReference type="InterPro" id="IPR018062">
    <property type="entry name" value="HTH_AraC-typ_CS"/>
</dbReference>
<keyword evidence="3" id="KW-0804">Transcription</keyword>
<proteinExistence type="predicted"/>
<reference evidence="8" key="1">
    <citation type="submission" date="2016-07" db="EMBL/GenBank/DDBJ databases">
        <authorList>
            <person name="Florea S."/>
            <person name="Webb J.S."/>
            <person name="Jaromczyk J."/>
            <person name="Schardl C.L."/>
        </authorList>
    </citation>
    <scope>NUCLEOTIDE SEQUENCE [LARGE SCALE GENOMIC DNA]</scope>
    <source>
        <strain evidence="8">CY1</strain>
    </source>
</reference>
<dbReference type="AlphaFoldDB" id="A0A1V4HGU6"/>
<evidence type="ECO:0000256" key="3">
    <source>
        <dbReference type="ARBA" id="ARBA00023163"/>
    </source>
</evidence>
<dbReference type="OrthoDB" id="342399at2"/>
<gene>
    <name evidence="7" type="ORF">BC351_06020</name>
</gene>
<dbReference type="InterPro" id="IPR009057">
    <property type="entry name" value="Homeodomain-like_sf"/>
</dbReference>
<evidence type="ECO:0000259" key="6">
    <source>
        <dbReference type="PROSITE" id="PS50110"/>
    </source>
</evidence>
<evidence type="ECO:0000256" key="4">
    <source>
        <dbReference type="PROSITE-ProRule" id="PRU00169"/>
    </source>
</evidence>
<dbReference type="PROSITE" id="PS01124">
    <property type="entry name" value="HTH_ARAC_FAMILY_2"/>
    <property type="match status" value="1"/>
</dbReference>
<protein>
    <submittedName>
        <fullName evidence="7">DNA-binding response regulator</fullName>
    </submittedName>
</protein>
<evidence type="ECO:0000256" key="1">
    <source>
        <dbReference type="ARBA" id="ARBA00023015"/>
    </source>
</evidence>
<keyword evidence="2 7" id="KW-0238">DNA-binding</keyword>
<dbReference type="PANTHER" id="PTHR43280:SF10">
    <property type="entry name" value="REGULATORY PROTEIN POCR"/>
    <property type="match status" value="1"/>
</dbReference>
<dbReference type="GO" id="GO:0000160">
    <property type="term" value="P:phosphorelay signal transduction system"/>
    <property type="evidence" value="ECO:0007669"/>
    <property type="project" value="InterPro"/>
</dbReference>
<evidence type="ECO:0000313" key="7">
    <source>
        <dbReference type="EMBL" id="OPH53417.1"/>
    </source>
</evidence>
<keyword evidence="4" id="KW-0597">Phosphoprotein</keyword>
<dbReference type="PANTHER" id="PTHR43280">
    <property type="entry name" value="ARAC-FAMILY TRANSCRIPTIONAL REGULATOR"/>
    <property type="match status" value="1"/>
</dbReference>
<dbReference type="InterPro" id="IPR018060">
    <property type="entry name" value="HTH_AraC"/>
</dbReference>
<accession>A0A1V4HGU6</accession>
<comment type="caution">
    <text evidence="7">The sequence shown here is derived from an EMBL/GenBank/DDBJ whole genome shotgun (WGS) entry which is preliminary data.</text>
</comment>
<dbReference type="InterPro" id="IPR020449">
    <property type="entry name" value="Tscrpt_reg_AraC-type_HTH"/>
</dbReference>
<dbReference type="SMART" id="SM00448">
    <property type="entry name" value="REC"/>
    <property type="match status" value="1"/>
</dbReference>
<feature type="domain" description="HTH araC/xylS-type" evidence="5">
    <location>
        <begin position="436"/>
        <end position="534"/>
    </location>
</feature>
<dbReference type="PROSITE" id="PS00041">
    <property type="entry name" value="HTH_ARAC_FAMILY_1"/>
    <property type="match status" value="1"/>
</dbReference>
<name>A0A1V4HGU6_9BACL</name>
<dbReference type="SUPFAM" id="SSF52172">
    <property type="entry name" value="CheY-like"/>
    <property type="match status" value="1"/>
</dbReference>
<dbReference type="RefSeq" id="WP_079415516.1">
    <property type="nucleotide sequence ID" value="NZ_MBTG01000023.1"/>
</dbReference>
<dbReference type="Pfam" id="PF12833">
    <property type="entry name" value="HTH_18"/>
    <property type="match status" value="1"/>
</dbReference>
<keyword evidence="1" id="KW-0805">Transcription regulation</keyword>
<feature type="domain" description="Response regulatory" evidence="6">
    <location>
        <begin position="3"/>
        <end position="120"/>
    </location>
</feature>
<feature type="modified residue" description="4-aspartylphosphate" evidence="4">
    <location>
        <position position="55"/>
    </location>
</feature>
<dbReference type="InterPro" id="IPR001789">
    <property type="entry name" value="Sig_transdc_resp-reg_receiver"/>
</dbReference>
<dbReference type="PRINTS" id="PR00032">
    <property type="entry name" value="HTHARAC"/>
</dbReference>
<dbReference type="Proteomes" id="UP000190626">
    <property type="component" value="Unassembled WGS sequence"/>
</dbReference>
<dbReference type="InterPro" id="IPR011006">
    <property type="entry name" value="CheY-like_superfamily"/>
</dbReference>
<dbReference type="EMBL" id="MBTG01000023">
    <property type="protein sequence ID" value="OPH53417.1"/>
    <property type="molecule type" value="Genomic_DNA"/>
</dbReference>
<dbReference type="GO" id="GO:0003700">
    <property type="term" value="F:DNA-binding transcription factor activity"/>
    <property type="evidence" value="ECO:0007669"/>
    <property type="project" value="InterPro"/>
</dbReference>
<dbReference type="SMART" id="SM00342">
    <property type="entry name" value="HTH_ARAC"/>
    <property type="match status" value="1"/>
</dbReference>
<sequence length="546" mass="63092">MYKVMLVDDDYPVLELLSGAIDWAKLDMELVGLYENGAVAMEAAALDMPDIVVTDIGMPRMNGLELIRGLKDKHPAIRVAILSCHNEFHFAQQAMKLNVQEYMLKDTLNPEDLEKLLKQFKISLDEEYHSRERHNQLRHLVDRNREQHKETFLRATIHEPVLNEASWVREAESFGFSLKGRTCLPVACYIDGQRLARQRFVSDDVLRFALNNIMEEVLSSEEREAVHFAYDVLRSFIFISAPGGIKTNPYDRALPLLAELQHAVEKTLKIKISFIIGKISAAPSEIKQELNGLLTANGQRFYMEPKAIEKWRIMAYSGQDLFAVYDEAVTTLREMLIESNPGKVQPMVEKWMSYLRENRFPPETVRDWILKLVLDLKLKLKSMQLFRNHFSVEILHKELLEMDTLQEMGEWMVHFFSSFFLVAEDVKVLSKRPEVLDACQYVSLHLNKKISLDEVSEQLFLNPSYFSRLFKKETGETFIEYVNRMKVERAKELLDQTNLAVSKIGESLGYDNHSYFIKMFKSVAGMTPLEYRGLAETKAALAEKSK</sequence>
<dbReference type="CDD" id="cd17536">
    <property type="entry name" value="REC_YesN-like"/>
    <property type="match status" value="1"/>
</dbReference>
<keyword evidence="8" id="KW-1185">Reference proteome</keyword>
<dbReference type="SUPFAM" id="SSF46689">
    <property type="entry name" value="Homeodomain-like"/>
    <property type="match status" value="2"/>
</dbReference>
<dbReference type="STRING" id="1469647.BC351_06020"/>
<evidence type="ECO:0000313" key="8">
    <source>
        <dbReference type="Proteomes" id="UP000190626"/>
    </source>
</evidence>
<organism evidence="7 8">
    <name type="scientific">Paenibacillus ferrarius</name>
    <dbReference type="NCBI Taxonomy" id="1469647"/>
    <lineage>
        <taxon>Bacteria</taxon>
        <taxon>Bacillati</taxon>
        <taxon>Bacillota</taxon>
        <taxon>Bacilli</taxon>
        <taxon>Bacillales</taxon>
        <taxon>Paenibacillaceae</taxon>
        <taxon>Paenibacillus</taxon>
    </lineage>
</organism>
<dbReference type="GO" id="GO:0043565">
    <property type="term" value="F:sequence-specific DNA binding"/>
    <property type="evidence" value="ECO:0007669"/>
    <property type="project" value="InterPro"/>
</dbReference>
<evidence type="ECO:0000259" key="5">
    <source>
        <dbReference type="PROSITE" id="PS01124"/>
    </source>
</evidence>
<dbReference type="Gene3D" id="3.40.50.2300">
    <property type="match status" value="1"/>
</dbReference>
<dbReference type="Gene3D" id="1.10.10.60">
    <property type="entry name" value="Homeodomain-like"/>
    <property type="match status" value="2"/>
</dbReference>
<evidence type="ECO:0000256" key="2">
    <source>
        <dbReference type="ARBA" id="ARBA00023125"/>
    </source>
</evidence>
<dbReference type="PROSITE" id="PS50110">
    <property type="entry name" value="RESPONSE_REGULATORY"/>
    <property type="match status" value="1"/>
</dbReference>